<feature type="signal peptide" evidence="1">
    <location>
        <begin position="1"/>
        <end position="33"/>
    </location>
</feature>
<feature type="chain" id="PRO_5014811623" evidence="1">
    <location>
        <begin position="34"/>
        <end position="69"/>
    </location>
</feature>
<accession>A0A2M4DE15</accession>
<proteinExistence type="predicted"/>
<keyword evidence="1" id="KW-0732">Signal</keyword>
<reference evidence="2" key="1">
    <citation type="submission" date="2018-01" db="EMBL/GenBank/DDBJ databases">
        <title>An insight into the sialome of Amazonian anophelines.</title>
        <authorList>
            <person name="Ribeiro J.M."/>
            <person name="Scarpassa V."/>
            <person name="Calvo E."/>
        </authorList>
    </citation>
    <scope>NUCLEOTIDE SEQUENCE</scope>
</reference>
<dbReference type="AlphaFoldDB" id="A0A2M4DE15"/>
<organism evidence="2">
    <name type="scientific">Anopheles darlingi</name>
    <name type="common">Mosquito</name>
    <dbReference type="NCBI Taxonomy" id="43151"/>
    <lineage>
        <taxon>Eukaryota</taxon>
        <taxon>Metazoa</taxon>
        <taxon>Ecdysozoa</taxon>
        <taxon>Arthropoda</taxon>
        <taxon>Hexapoda</taxon>
        <taxon>Insecta</taxon>
        <taxon>Pterygota</taxon>
        <taxon>Neoptera</taxon>
        <taxon>Endopterygota</taxon>
        <taxon>Diptera</taxon>
        <taxon>Nematocera</taxon>
        <taxon>Culicoidea</taxon>
        <taxon>Culicidae</taxon>
        <taxon>Anophelinae</taxon>
        <taxon>Anopheles</taxon>
    </lineage>
</organism>
<sequence>MAPRYCCCCCCCCCSVWFNVRLLLSSVLESVRALVCRISSRHIIEREQANTGTRGWSVGGSVFPEPAIP</sequence>
<name>A0A2M4DE15_ANODA</name>
<evidence type="ECO:0000313" key="2">
    <source>
        <dbReference type="EMBL" id="MBW75755.1"/>
    </source>
</evidence>
<evidence type="ECO:0000256" key="1">
    <source>
        <dbReference type="SAM" id="SignalP"/>
    </source>
</evidence>
<protein>
    <submittedName>
        <fullName evidence="2">Putative secreted protein</fullName>
    </submittedName>
</protein>
<dbReference type="EMBL" id="GGFL01011577">
    <property type="protein sequence ID" value="MBW75755.1"/>
    <property type="molecule type" value="Transcribed_RNA"/>
</dbReference>